<accession>Q22MB3</accession>
<feature type="transmembrane region" description="Helical" evidence="13">
    <location>
        <begin position="676"/>
        <end position="695"/>
    </location>
</feature>
<dbReference type="FunFam" id="3.50.7.10:FF:000008">
    <property type="entry name" value="T-complex protein 1 subunit theta"/>
    <property type="match status" value="1"/>
</dbReference>
<dbReference type="GO" id="GO:0140662">
    <property type="term" value="F:ATP-dependent protein folding chaperone"/>
    <property type="evidence" value="ECO:0007669"/>
    <property type="project" value="InterPro"/>
</dbReference>
<dbReference type="InterPro" id="IPR002194">
    <property type="entry name" value="Chaperonin_TCP-1_CS"/>
</dbReference>
<feature type="transmembrane region" description="Helical" evidence="13">
    <location>
        <begin position="644"/>
        <end position="664"/>
    </location>
</feature>
<dbReference type="PRINTS" id="PR00304">
    <property type="entry name" value="TCOMPLEXTCP1"/>
</dbReference>
<protein>
    <recommendedName>
        <fullName evidence="4">T-complex protein 1 subunit alpha</fullName>
    </recommendedName>
    <alternativeName>
        <fullName evidence="11">CCT-alpha</fullName>
    </alternativeName>
    <alternativeName>
        <fullName evidence="10">CCT-theta</fullName>
    </alternativeName>
</protein>
<dbReference type="CDD" id="cd03341">
    <property type="entry name" value="TCP1_theta"/>
    <property type="match status" value="1"/>
</dbReference>
<comment type="function">
    <text evidence="9">Molecular chaperone; assists the folding of proteins upon ATP hydrolysis. Known to play a role, in vitro, in the folding of actin and tubulin.</text>
</comment>
<comment type="subunit">
    <text evidence="3">Heterooligomeric complex of about 850 to 900 kDa that forms two stacked rings, 12 to 16 nm in diameter.</text>
</comment>
<proteinExistence type="inferred from homology"/>
<dbReference type="InterPro" id="IPR012721">
    <property type="entry name" value="Chap_CCT_theta"/>
</dbReference>
<evidence type="ECO:0000256" key="13">
    <source>
        <dbReference type="SAM" id="Phobius"/>
    </source>
</evidence>
<comment type="similarity">
    <text evidence="2 12">Belongs to the TCP-1 chaperonin family.</text>
</comment>
<evidence type="ECO:0000256" key="9">
    <source>
        <dbReference type="ARBA" id="ARBA00024677"/>
    </source>
</evidence>
<dbReference type="SUPFAM" id="SSF48592">
    <property type="entry name" value="GroEL equatorial domain-like"/>
    <property type="match status" value="1"/>
</dbReference>
<gene>
    <name evidence="14" type="ORF">TTHERM_00037060</name>
</gene>
<dbReference type="InterPro" id="IPR027410">
    <property type="entry name" value="TCP-1-like_intermed_sf"/>
</dbReference>
<evidence type="ECO:0000256" key="4">
    <source>
        <dbReference type="ARBA" id="ARBA00014424"/>
    </source>
</evidence>
<evidence type="ECO:0000256" key="5">
    <source>
        <dbReference type="ARBA" id="ARBA00022490"/>
    </source>
</evidence>
<dbReference type="GO" id="GO:0016887">
    <property type="term" value="F:ATP hydrolysis activity"/>
    <property type="evidence" value="ECO:0007669"/>
    <property type="project" value="InterPro"/>
</dbReference>
<keyword evidence="13" id="KW-0812">Transmembrane</keyword>
<dbReference type="Gene3D" id="1.10.560.10">
    <property type="entry name" value="GroEL-like equatorial domain"/>
    <property type="match status" value="1"/>
</dbReference>
<evidence type="ECO:0000256" key="1">
    <source>
        <dbReference type="ARBA" id="ARBA00004496"/>
    </source>
</evidence>
<dbReference type="Proteomes" id="UP000009168">
    <property type="component" value="Unassembled WGS sequence"/>
</dbReference>
<dbReference type="InParanoid" id="Q22MB3"/>
<evidence type="ECO:0000256" key="12">
    <source>
        <dbReference type="RuleBase" id="RU004187"/>
    </source>
</evidence>
<evidence type="ECO:0000256" key="11">
    <source>
        <dbReference type="ARBA" id="ARBA00030049"/>
    </source>
</evidence>
<keyword evidence="7 12" id="KW-0067">ATP-binding</keyword>
<dbReference type="STRING" id="312017.Q22MB3"/>
<dbReference type="FunFam" id="1.10.560.10:FF:000070">
    <property type="entry name" value="Uncharacterized protein"/>
    <property type="match status" value="1"/>
</dbReference>
<reference evidence="15" key="1">
    <citation type="journal article" date="2006" name="PLoS Biol.">
        <title>Macronuclear genome sequence of the ciliate Tetrahymena thermophila, a model eukaryote.</title>
        <authorList>
            <person name="Eisen J.A."/>
            <person name="Coyne R.S."/>
            <person name="Wu M."/>
            <person name="Wu D."/>
            <person name="Thiagarajan M."/>
            <person name="Wortman J.R."/>
            <person name="Badger J.H."/>
            <person name="Ren Q."/>
            <person name="Amedeo P."/>
            <person name="Jones K.M."/>
            <person name="Tallon L.J."/>
            <person name="Delcher A.L."/>
            <person name="Salzberg S.L."/>
            <person name="Silva J.C."/>
            <person name="Haas B.J."/>
            <person name="Majoros W.H."/>
            <person name="Farzad M."/>
            <person name="Carlton J.M."/>
            <person name="Smith R.K. Jr."/>
            <person name="Garg J."/>
            <person name="Pearlman R.E."/>
            <person name="Karrer K.M."/>
            <person name="Sun L."/>
            <person name="Manning G."/>
            <person name="Elde N.C."/>
            <person name="Turkewitz A.P."/>
            <person name="Asai D.J."/>
            <person name="Wilkes D.E."/>
            <person name="Wang Y."/>
            <person name="Cai H."/>
            <person name="Collins K."/>
            <person name="Stewart B.A."/>
            <person name="Lee S.R."/>
            <person name="Wilamowska K."/>
            <person name="Weinberg Z."/>
            <person name="Ruzzo W.L."/>
            <person name="Wloga D."/>
            <person name="Gaertig J."/>
            <person name="Frankel J."/>
            <person name="Tsao C.-C."/>
            <person name="Gorovsky M.A."/>
            <person name="Keeling P.J."/>
            <person name="Waller R.F."/>
            <person name="Patron N.J."/>
            <person name="Cherry J.M."/>
            <person name="Stover N.A."/>
            <person name="Krieger C.J."/>
            <person name="del Toro C."/>
            <person name="Ryder H.F."/>
            <person name="Williamson S.C."/>
            <person name="Barbeau R.A."/>
            <person name="Hamilton E.P."/>
            <person name="Orias E."/>
        </authorList>
    </citation>
    <scope>NUCLEOTIDE SEQUENCE [LARGE SCALE GENOMIC DNA]</scope>
    <source>
        <strain evidence="15">SB210</strain>
    </source>
</reference>
<evidence type="ECO:0000256" key="2">
    <source>
        <dbReference type="ARBA" id="ARBA00008020"/>
    </source>
</evidence>
<dbReference type="eggNOG" id="KOG0362">
    <property type="taxonomic scope" value="Eukaryota"/>
</dbReference>
<name>Q22MB3_TETTS</name>
<evidence type="ECO:0000313" key="14">
    <source>
        <dbReference type="EMBL" id="EAR86406.3"/>
    </source>
</evidence>
<keyword evidence="5" id="KW-0963">Cytoplasm</keyword>
<dbReference type="GO" id="GO:0005524">
    <property type="term" value="F:ATP binding"/>
    <property type="evidence" value="ECO:0007669"/>
    <property type="project" value="UniProtKB-KW"/>
</dbReference>
<feature type="transmembrane region" description="Helical" evidence="13">
    <location>
        <begin position="723"/>
        <end position="745"/>
    </location>
</feature>
<evidence type="ECO:0000256" key="7">
    <source>
        <dbReference type="ARBA" id="ARBA00022840"/>
    </source>
</evidence>
<sequence>MSLASAYGINSLLKEGHKHFSGMEEALLKNINACKEISNMTKTSLGPNGMKKMVINHLDKIFVTSDAATIMQELEVQHPAAKMIVMAAKMQENECGDATNLVIALAGELLSQAESLIKMGLHPSQIIAGYEKALKATVSLLPTLSIYTVEDPTNLEQVNKAIRASLSSKLIHHADFFSKIVSQACINSKPENDGEFDLEYVRVAKILGASIDDSYVQQGLIITRSSEGSITRVTNPKVAVYSCPLDTQQAETKGTVLIQNAEQLLNYTKSEESHAESIVKKIADSGVNFIIAGGSISEIVLHYVEKYKMMIVKCTSKFELKRICKALGASPVARLDAPNPEEIGFCDSASVEEIGSQKVTIIKKESSDCKLNTIVLRGSTLNLLDDIERAIDDGVNVYRCLLKDGKFVPGAGATEAILSYKLQSEAKSLEDLSQYAFNRFALSFEIIPRILSDNAGLNSNEIIPKLNTANKEEPHGIDIDNGSIKKSSELAVYDHLQSKLWAIRLAADAAITILKVDQVNPFKQYQSLQKQMNLIENMLTYFCYFIIDRNCQASWWSQDEPIIGSLGRLRMRNLSSFKNQIVIITITTITTLIQQHKFNNQIILFFIKNIIQHKFCKQICDLQFSNQITLSISFIHFQLTKINLIQIQLVLILVVFNYIFYFSLKNTLIQFQINSIKFCLFNYSFIFIKLSLFYFNKQFRRTFFFSILYFRNIKDEFNCLFSFLIYFILLCKSLMIINIYLFIILDLKNTKLTKFNFYKLNNFFIFFSKKNKNKEDHLLNNFFLKMFKIENQINFTFKYENLKICKIQWQINQQISIYNTILIQQYQLSKKQSYFLRSIIKYIFTKQAKLKSQIFEINQFIKNNYKN</sequence>
<dbReference type="OrthoDB" id="1748577at2759"/>
<dbReference type="Gene3D" id="3.50.7.10">
    <property type="entry name" value="GroEL"/>
    <property type="match status" value="1"/>
</dbReference>
<comment type="subcellular location">
    <subcellularLocation>
        <location evidence="1">Cytoplasm</location>
    </subcellularLocation>
</comment>
<dbReference type="RefSeq" id="XP_977107.3">
    <property type="nucleotide sequence ID" value="XM_972014.3"/>
</dbReference>
<dbReference type="GO" id="GO:0005737">
    <property type="term" value="C:cytoplasm"/>
    <property type="evidence" value="ECO:0007669"/>
    <property type="project" value="UniProtKB-SubCell"/>
</dbReference>
<dbReference type="SUPFAM" id="SSF52029">
    <property type="entry name" value="GroEL apical domain-like"/>
    <property type="match status" value="1"/>
</dbReference>
<dbReference type="InterPro" id="IPR027413">
    <property type="entry name" value="GROEL-like_equatorial_sf"/>
</dbReference>
<keyword evidence="8 12" id="KW-0143">Chaperone</keyword>
<dbReference type="SUPFAM" id="SSF54849">
    <property type="entry name" value="GroEL-intermediate domain like"/>
    <property type="match status" value="1"/>
</dbReference>
<dbReference type="GO" id="GO:0051082">
    <property type="term" value="F:unfolded protein binding"/>
    <property type="evidence" value="ECO:0007669"/>
    <property type="project" value="InterPro"/>
</dbReference>
<dbReference type="EMBL" id="GG662720">
    <property type="protein sequence ID" value="EAR86406.3"/>
    <property type="molecule type" value="Genomic_DNA"/>
</dbReference>
<keyword evidence="13" id="KW-0472">Membrane</keyword>
<dbReference type="InterPro" id="IPR002423">
    <property type="entry name" value="Cpn60/GroEL/TCP-1"/>
</dbReference>
<evidence type="ECO:0000313" key="15">
    <source>
        <dbReference type="Proteomes" id="UP000009168"/>
    </source>
</evidence>
<evidence type="ECO:0000256" key="6">
    <source>
        <dbReference type="ARBA" id="ARBA00022741"/>
    </source>
</evidence>
<dbReference type="AlphaFoldDB" id="Q22MB3"/>
<dbReference type="Pfam" id="PF00118">
    <property type="entry name" value="Cpn60_TCP1"/>
    <property type="match status" value="1"/>
</dbReference>
<evidence type="ECO:0000256" key="10">
    <source>
        <dbReference type="ARBA" id="ARBA00029602"/>
    </source>
</evidence>
<dbReference type="PROSITE" id="PS00750">
    <property type="entry name" value="TCP1_1"/>
    <property type="match status" value="1"/>
</dbReference>
<dbReference type="PANTHER" id="PTHR11353">
    <property type="entry name" value="CHAPERONIN"/>
    <property type="match status" value="1"/>
</dbReference>
<evidence type="ECO:0000256" key="3">
    <source>
        <dbReference type="ARBA" id="ARBA00011531"/>
    </source>
</evidence>
<organism evidence="14 15">
    <name type="scientific">Tetrahymena thermophila (strain SB210)</name>
    <dbReference type="NCBI Taxonomy" id="312017"/>
    <lineage>
        <taxon>Eukaryota</taxon>
        <taxon>Sar</taxon>
        <taxon>Alveolata</taxon>
        <taxon>Ciliophora</taxon>
        <taxon>Intramacronucleata</taxon>
        <taxon>Oligohymenophorea</taxon>
        <taxon>Hymenostomatida</taxon>
        <taxon>Tetrahymenina</taxon>
        <taxon>Tetrahymenidae</taxon>
        <taxon>Tetrahymena</taxon>
    </lineage>
</organism>
<dbReference type="InterPro" id="IPR027409">
    <property type="entry name" value="GroEL-like_apical_dom_sf"/>
</dbReference>
<evidence type="ECO:0000256" key="8">
    <source>
        <dbReference type="ARBA" id="ARBA00023186"/>
    </source>
</evidence>
<keyword evidence="13" id="KW-1133">Transmembrane helix</keyword>
<dbReference type="NCBIfam" id="TIGR02346">
    <property type="entry name" value="chap_CCT_theta"/>
    <property type="match status" value="1"/>
</dbReference>
<dbReference type="InterPro" id="IPR017998">
    <property type="entry name" value="Chaperone_TCP-1"/>
</dbReference>
<dbReference type="KEGG" id="tet:TTHERM_00037060"/>
<keyword evidence="15" id="KW-1185">Reference proteome</keyword>
<dbReference type="FunCoup" id="Q22MB3">
    <property type="interactions" value="586"/>
</dbReference>
<keyword evidence="6 12" id="KW-0547">Nucleotide-binding</keyword>
<dbReference type="GeneID" id="7844732"/>
<dbReference type="Gene3D" id="3.30.260.10">
    <property type="entry name" value="TCP-1-like chaperonin intermediate domain"/>
    <property type="match status" value="1"/>
</dbReference>
<dbReference type="HOGENOM" id="CLU_008891_4_2_1"/>